<dbReference type="SUPFAM" id="SSF159594">
    <property type="entry name" value="XCC0632-like"/>
    <property type="match status" value="1"/>
</dbReference>
<organism evidence="2 3">
    <name type="scientific">Campylobacter corcagiensis</name>
    <dbReference type="NCBI Taxonomy" id="1448857"/>
    <lineage>
        <taxon>Bacteria</taxon>
        <taxon>Pseudomonadati</taxon>
        <taxon>Campylobacterota</taxon>
        <taxon>Epsilonproteobacteria</taxon>
        <taxon>Campylobacterales</taxon>
        <taxon>Campylobacteraceae</taxon>
        <taxon>Campylobacter</taxon>
    </lineage>
</organism>
<sequence length="187" mass="20879">MKKGMIKVASAAIIGVLMSGCLAKSAKPYDYYEITYKGKMCKQKLPVQKDIYVSNIQALNLADSRDILIVDFKNNIRYVDDAKFVTLPSEMVYKTIVSAVASQCEFNQVFRPVKGAYTLNTSLISLQINGDQAEVILGYDLVKDAKSIKSGVIKNHIFNPDPSTPTILKYLDISVNQTIEKLMDEIR</sequence>
<gene>
    <name evidence="2" type="ORF">IMC76_08180</name>
</gene>
<proteinExistence type="predicted"/>
<dbReference type="RefSeq" id="WP_034971645.1">
    <property type="nucleotide sequence ID" value="NZ_CP053842.1"/>
</dbReference>
<keyword evidence="3" id="KW-1185">Reference proteome</keyword>
<evidence type="ECO:0000256" key="1">
    <source>
        <dbReference type="SAM" id="SignalP"/>
    </source>
</evidence>
<accession>A0A7M1LH70</accession>
<evidence type="ECO:0000313" key="2">
    <source>
        <dbReference type="EMBL" id="QOQ87176.1"/>
    </source>
</evidence>
<feature type="signal peptide" evidence="1">
    <location>
        <begin position="1"/>
        <end position="23"/>
    </location>
</feature>
<name>A0A7M1LH70_9BACT</name>
<dbReference type="EMBL" id="CP063078">
    <property type="protein sequence ID" value="QOQ87176.1"/>
    <property type="molecule type" value="Genomic_DNA"/>
</dbReference>
<reference evidence="2 3" key="1">
    <citation type="submission" date="2020-10" db="EMBL/GenBank/DDBJ databases">
        <title>Campylobacter and Helicobacter PacBio genomes.</title>
        <authorList>
            <person name="Lane C."/>
        </authorList>
    </citation>
    <scope>NUCLEOTIDE SEQUENCE [LARGE SCALE GENOMIC DNA]</scope>
    <source>
        <strain evidence="2 3">2016D-0077</strain>
    </source>
</reference>
<evidence type="ECO:0008006" key="4">
    <source>
        <dbReference type="Google" id="ProtNLM"/>
    </source>
</evidence>
<dbReference type="PROSITE" id="PS51257">
    <property type="entry name" value="PROKAR_LIPOPROTEIN"/>
    <property type="match status" value="1"/>
</dbReference>
<dbReference type="AlphaFoldDB" id="A0A7M1LH70"/>
<protein>
    <recommendedName>
        <fullName evidence="4">Membrane integrity-associated transporter subunit PqiC</fullName>
    </recommendedName>
</protein>
<dbReference type="Proteomes" id="UP000594749">
    <property type="component" value="Chromosome"/>
</dbReference>
<evidence type="ECO:0000313" key="3">
    <source>
        <dbReference type="Proteomes" id="UP000594749"/>
    </source>
</evidence>
<keyword evidence="1" id="KW-0732">Signal</keyword>
<feature type="chain" id="PRO_5029704988" description="Membrane integrity-associated transporter subunit PqiC" evidence="1">
    <location>
        <begin position="24"/>
        <end position="187"/>
    </location>
</feature>